<proteinExistence type="predicted"/>
<dbReference type="Proteomes" id="UP000288168">
    <property type="component" value="Unassembled WGS sequence"/>
</dbReference>
<evidence type="ECO:0000313" key="2">
    <source>
        <dbReference type="Proteomes" id="UP000288168"/>
    </source>
</evidence>
<keyword evidence="2" id="KW-1185">Reference proteome</keyword>
<dbReference type="AlphaFoldDB" id="A0A428PCG1"/>
<accession>A0A428PCG1</accession>
<comment type="caution">
    <text evidence="1">The sequence shown here is derived from an EMBL/GenBank/DDBJ whole genome shotgun (WGS) entry which is preliminary data.</text>
</comment>
<dbReference type="OrthoDB" id="5100076at2759"/>
<evidence type="ECO:0000313" key="1">
    <source>
        <dbReference type="EMBL" id="RSL50734.1"/>
    </source>
</evidence>
<sequence>MIRGIADIVTSQAPTFRVPSLKTSFIRKSREEILDQAHVTIQALEVRVGVANRLISIASRIRACQVLPDLDYKVMGKMDKEDILELDRSVDECLFGGRAVSLAFAKQFDKKVVKYIDHINNNTTELKTYITALEGRLPVDLKAELTSFANHLIIPQDTVHIGVPLLRAAYNSKANDEIRDKAHGAIQALEELLCRAKAMALRSLPHFGRNDGFESVPRVVHDMLDNIGDLVLLRGYVDKLFRTKTVMGIKVPNKRTMTSFMVDRFDRATSRLASRIKDQISTLEGFAGPGRDARPYNGGQGQSRDLMSLIKQGNADVDTWRSLRYRLDDMEQLAGKQGDPRALSVHNIREHMVAEGHAFAWNTLADRIEGDIRFRDGVRVNLLGRDFVAKVLETGHDLIKGHVLRYRQLNSDLERLLGLSPAEAAARFPVVYWAVVSTRPIDSTSRG</sequence>
<organism evidence="1 2">
    <name type="scientific">Fusarium duplospermum</name>
    <dbReference type="NCBI Taxonomy" id="1325734"/>
    <lineage>
        <taxon>Eukaryota</taxon>
        <taxon>Fungi</taxon>
        <taxon>Dikarya</taxon>
        <taxon>Ascomycota</taxon>
        <taxon>Pezizomycotina</taxon>
        <taxon>Sordariomycetes</taxon>
        <taxon>Hypocreomycetidae</taxon>
        <taxon>Hypocreales</taxon>
        <taxon>Nectriaceae</taxon>
        <taxon>Fusarium</taxon>
        <taxon>Fusarium solani species complex</taxon>
    </lineage>
</organism>
<protein>
    <submittedName>
        <fullName evidence="1">Uncharacterized protein</fullName>
    </submittedName>
</protein>
<reference evidence="1 2" key="1">
    <citation type="submission" date="2017-06" db="EMBL/GenBank/DDBJ databases">
        <title>Comparative genomic analysis of Ambrosia Fusariam Clade fungi.</title>
        <authorList>
            <person name="Stajich J.E."/>
            <person name="Carrillo J."/>
            <person name="Kijimoto T."/>
            <person name="Eskalen A."/>
            <person name="O'Donnell K."/>
            <person name="Kasson M."/>
        </authorList>
    </citation>
    <scope>NUCLEOTIDE SEQUENCE [LARGE SCALE GENOMIC DNA]</scope>
    <source>
        <strain evidence="1 2">NRRL62584</strain>
    </source>
</reference>
<gene>
    <name evidence="1" type="ORF">CEP54_011768</name>
</gene>
<name>A0A428PCG1_9HYPO</name>
<dbReference type="EMBL" id="NKCI01000159">
    <property type="protein sequence ID" value="RSL50734.1"/>
    <property type="molecule type" value="Genomic_DNA"/>
</dbReference>